<reference evidence="1 2" key="1">
    <citation type="submission" date="2006-03" db="EMBL/GenBank/DDBJ databases">
        <authorList>
            <person name="Pinhassi J."/>
            <person name="Pedros-Alio C."/>
            <person name="Ferriera S."/>
            <person name="Johnson J."/>
            <person name="Kravitz S."/>
            <person name="Halpern A."/>
            <person name="Remington K."/>
            <person name="Beeson K."/>
            <person name="Tran B."/>
            <person name="Rogers Y.-H."/>
            <person name="Friedman R."/>
            <person name="Venter J.C."/>
        </authorList>
    </citation>
    <scope>NUCLEOTIDE SEQUENCE [LARGE SCALE GENOMIC DNA]</scope>
    <source>
        <strain evidence="1 2">RED65</strain>
    </source>
</reference>
<dbReference type="Pfam" id="PF02482">
    <property type="entry name" value="Ribosomal_S30AE"/>
    <property type="match status" value="1"/>
</dbReference>
<dbReference type="SUPFAM" id="SSF69754">
    <property type="entry name" value="Ribosome binding protein Y (YfiA homologue)"/>
    <property type="match status" value="1"/>
</dbReference>
<comment type="caution">
    <text evidence="1">The sequence shown here is derived from an EMBL/GenBank/DDBJ whole genome shotgun (WGS) entry which is preliminary data.</text>
</comment>
<gene>
    <name evidence="1" type="ORF">RED65_06823</name>
</gene>
<dbReference type="InterPro" id="IPR003489">
    <property type="entry name" value="RHF/RaiA"/>
</dbReference>
<dbReference type="Proteomes" id="UP000004263">
    <property type="component" value="Unassembled WGS sequence"/>
</dbReference>
<evidence type="ECO:0000313" key="2">
    <source>
        <dbReference type="Proteomes" id="UP000004263"/>
    </source>
</evidence>
<protein>
    <recommendedName>
        <fullName evidence="3">Ribosomal subunit interface protein</fullName>
    </recommendedName>
</protein>
<proteinExistence type="predicted"/>
<sequence>MKIIVNVRRLKISAELKKYIKRRLQFALGSRSDQIQRVEVVLSDLNGPKGGEDKHCRMLLKLEGHQDVVIEDVDSEMQAVVDKAANRASLTVTKRLDRLRHKAKRFRKRLPSFGNMNRDRYMQEDFEEFSDWEAQL</sequence>
<keyword evidence="2" id="KW-1185">Reference proteome</keyword>
<dbReference type="Gene3D" id="3.30.160.100">
    <property type="entry name" value="Ribosome hibernation promotion factor-like"/>
    <property type="match status" value="1"/>
</dbReference>
<dbReference type="HOGENOM" id="CLU_142879_2_0_6"/>
<accession>Q1N2T1</accession>
<organism evidence="1 2">
    <name type="scientific">Bermanella marisrubri</name>
    <dbReference type="NCBI Taxonomy" id="207949"/>
    <lineage>
        <taxon>Bacteria</taxon>
        <taxon>Pseudomonadati</taxon>
        <taxon>Pseudomonadota</taxon>
        <taxon>Gammaproteobacteria</taxon>
        <taxon>Oceanospirillales</taxon>
        <taxon>Oceanospirillaceae</taxon>
        <taxon>Bermanella</taxon>
    </lineage>
</organism>
<dbReference type="STRING" id="207949.RED65_06823"/>
<evidence type="ECO:0008006" key="3">
    <source>
        <dbReference type="Google" id="ProtNLM"/>
    </source>
</evidence>
<name>Q1N2T1_9GAMM</name>
<evidence type="ECO:0000313" key="1">
    <source>
        <dbReference type="EMBL" id="EAT12588.1"/>
    </source>
</evidence>
<dbReference type="RefSeq" id="WP_007016189.1">
    <property type="nucleotide sequence ID" value="NZ_AAQH01000006.1"/>
</dbReference>
<dbReference type="InterPro" id="IPR036567">
    <property type="entry name" value="RHF-like"/>
</dbReference>
<dbReference type="EMBL" id="AAQH01000006">
    <property type="protein sequence ID" value="EAT12588.1"/>
    <property type="molecule type" value="Genomic_DNA"/>
</dbReference>
<dbReference type="OrthoDB" id="121633at2"/>
<dbReference type="AlphaFoldDB" id="Q1N2T1"/>